<dbReference type="InterPro" id="IPR031521">
    <property type="entry name" value="DUF4695"/>
</dbReference>
<dbReference type="Proteomes" id="UP000749559">
    <property type="component" value="Unassembled WGS sequence"/>
</dbReference>
<evidence type="ECO:0000313" key="3">
    <source>
        <dbReference type="Proteomes" id="UP000749559"/>
    </source>
</evidence>
<dbReference type="Pfam" id="PF15766">
    <property type="entry name" value="DUF4695"/>
    <property type="match status" value="1"/>
</dbReference>
<dbReference type="OrthoDB" id="6156669at2759"/>
<feature type="compositionally biased region" description="Polar residues" evidence="1">
    <location>
        <begin position="253"/>
        <end position="270"/>
    </location>
</feature>
<name>A0A8J1TBZ4_OWEFU</name>
<keyword evidence="3" id="KW-1185">Reference proteome</keyword>
<feature type="region of interest" description="Disordered" evidence="1">
    <location>
        <begin position="118"/>
        <end position="270"/>
    </location>
</feature>
<sequence length="270" mass="29820">MTSPDSYSYIDPMYHQFEAHFPDRHLRLGPLSGVPENKAVPKGAKKGKMRRNRNQARYKTQPITFDEIKEVDEEKEEDTTTKKGDILSQLTAFSRSMDGLMPTKKNLKLATPLLRTPLGNISAPLDIAHPKVRDGPSPILEQPPKDSELQFTRQDLEEPSLTSSRTEPILPSLKTESSLSLTDPISSSTKTETSPSGPEGQSNRDNKSSDKTDRLLDSETSSAERKIEQTDALAKNDSSKCMESDPNKDESKLNGSNLTSVDTAKSTADT</sequence>
<feature type="compositionally biased region" description="Basic and acidic residues" evidence="1">
    <location>
        <begin position="237"/>
        <end position="252"/>
    </location>
</feature>
<evidence type="ECO:0000256" key="1">
    <source>
        <dbReference type="SAM" id="MobiDB-lite"/>
    </source>
</evidence>
<evidence type="ECO:0000313" key="2">
    <source>
        <dbReference type="EMBL" id="CAH1799493.1"/>
    </source>
</evidence>
<reference evidence="2" key="1">
    <citation type="submission" date="2022-03" db="EMBL/GenBank/DDBJ databases">
        <authorList>
            <person name="Martin C."/>
        </authorList>
    </citation>
    <scope>NUCLEOTIDE SEQUENCE</scope>
</reference>
<feature type="compositionally biased region" description="Basic and acidic residues" evidence="1">
    <location>
        <begin position="202"/>
        <end position="229"/>
    </location>
</feature>
<accession>A0A8J1TBZ4</accession>
<organism evidence="2 3">
    <name type="scientific">Owenia fusiformis</name>
    <name type="common">Polychaete worm</name>
    <dbReference type="NCBI Taxonomy" id="6347"/>
    <lineage>
        <taxon>Eukaryota</taxon>
        <taxon>Metazoa</taxon>
        <taxon>Spiralia</taxon>
        <taxon>Lophotrochozoa</taxon>
        <taxon>Annelida</taxon>
        <taxon>Polychaeta</taxon>
        <taxon>Sedentaria</taxon>
        <taxon>Canalipalpata</taxon>
        <taxon>Sabellida</taxon>
        <taxon>Oweniida</taxon>
        <taxon>Oweniidae</taxon>
        <taxon>Owenia</taxon>
    </lineage>
</organism>
<gene>
    <name evidence="2" type="ORF">OFUS_LOCUS23501</name>
</gene>
<proteinExistence type="predicted"/>
<feature type="compositionally biased region" description="Low complexity" evidence="1">
    <location>
        <begin position="177"/>
        <end position="189"/>
    </location>
</feature>
<feature type="region of interest" description="Disordered" evidence="1">
    <location>
        <begin position="28"/>
        <end position="61"/>
    </location>
</feature>
<dbReference type="EMBL" id="CAIIXF020000011">
    <property type="protein sequence ID" value="CAH1799493.1"/>
    <property type="molecule type" value="Genomic_DNA"/>
</dbReference>
<feature type="compositionally biased region" description="Polar residues" evidence="1">
    <location>
        <begin position="190"/>
        <end position="201"/>
    </location>
</feature>
<protein>
    <submittedName>
        <fullName evidence="2">Uncharacterized protein</fullName>
    </submittedName>
</protein>
<dbReference type="AlphaFoldDB" id="A0A8J1TBZ4"/>
<feature type="compositionally biased region" description="Basic residues" evidence="1">
    <location>
        <begin position="43"/>
        <end position="56"/>
    </location>
</feature>
<comment type="caution">
    <text evidence="2">The sequence shown here is derived from an EMBL/GenBank/DDBJ whole genome shotgun (WGS) entry which is preliminary data.</text>
</comment>